<evidence type="ECO:0000313" key="4">
    <source>
        <dbReference type="Proteomes" id="UP000569329"/>
    </source>
</evidence>
<gene>
    <name evidence="3" type="ORF">FHX42_000450</name>
</gene>
<comment type="caution">
    <text evidence="3">The sequence shown here is derived from an EMBL/GenBank/DDBJ whole genome shotgun (WGS) entry which is preliminary data.</text>
</comment>
<reference evidence="3 4" key="1">
    <citation type="submission" date="2020-07" db="EMBL/GenBank/DDBJ databases">
        <title>Sequencing the genomes of 1000 actinobacteria strains.</title>
        <authorList>
            <person name="Klenk H.-P."/>
        </authorList>
    </citation>
    <scope>NUCLEOTIDE SEQUENCE [LARGE SCALE GENOMIC DNA]</scope>
    <source>
        <strain evidence="3 4">DSM 45975</strain>
    </source>
</reference>
<organism evidence="3 4">
    <name type="scientific">Halosaccharopolyspora lacisalsi</name>
    <dbReference type="NCBI Taxonomy" id="1000566"/>
    <lineage>
        <taxon>Bacteria</taxon>
        <taxon>Bacillati</taxon>
        <taxon>Actinomycetota</taxon>
        <taxon>Actinomycetes</taxon>
        <taxon>Pseudonocardiales</taxon>
        <taxon>Pseudonocardiaceae</taxon>
        <taxon>Halosaccharopolyspora</taxon>
    </lineage>
</organism>
<dbReference type="PANTHER" id="PTHR30535">
    <property type="entry name" value="VITAMIN B12-BINDING PROTEIN"/>
    <property type="match status" value="1"/>
</dbReference>
<accession>A0A839DVC3</accession>
<dbReference type="Pfam" id="PF01497">
    <property type="entry name" value="Peripla_BP_2"/>
    <property type="match status" value="1"/>
</dbReference>
<protein>
    <submittedName>
        <fullName evidence="3">Iron complex transport system substrate-binding protein</fullName>
    </submittedName>
</protein>
<evidence type="ECO:0000256" key="1">
    <source>
        <dbReference type="ARBA" id="ARBA00008814"/>
    </source>
</evidence>
<dbReference type="PROSITE" id="PS51257">
    <property type="entry name" value="PROKAR_LIPOPROTEIN"/>
    <property type="match status" value="1"/>
</dbReference>
<dbReference type="PROSITE" id="PS50983">
    <property type="entry name" value="FE_B12_PBP"/>
    <property type="match status" value="1"/>
</dbReference>
<dbReference type="SUPFAM" id="SSF53807">
    <property type="entry name" value="Helical backbone' metal receptor"/>
    <property type="match status" value="1"/>
</dbReference>
<name>A0A839DVC3_9PSEU</name>
<sequence length="340" mass="37407">MSTRLLRRTALLITGMTLITGCGARIAPDPGSGGAANAADFPITVTNCGRPRTFHEPPQRVVTNDIGITELMFALGLQDRMAGYVLSDGQRRGVESSPFRERFEQVPHLAEEINKEVVRAANADTVFAGWKYGFSETERFTPRRLDRAGIDSYVLTESCRSGSGEKRGIMPPLQALHTDLRNLGRIFGVPERAEELISRYERTVAEAHASVPQGRPRPEVFLYDSGTSQPVTSGNGGAASQIIAKAGGHNIFADLDDSWTGVSWEAVVRADPDVILINDYGAGKTVQDKIDFLTSYPPLQRVDAVRERRFFALPYAALVEGPRNPSAVRTFTDYLWHRSK</sequence>
<dbReference type="EMBL" id="JACGWZ010000001">
    <property type="protein sequence ID" value="MBA8823121.1"/>
    <property type="molecule type" value="Genomic_DNA"/>
</dbReference>
<dbReference type="AlphaFoldDB" id="A0A839DVC3"/>
<dbReference type="InterPro" id="IPR002491">
    <property type="entry name" value="ABC_transptr_periplasmic_BD"/>
</dbReference>
<dbReference type="Proteomes" id="UP000569329">
    <property type="component" value="Unassembled WGS sequence"/>
</dbReference>
<evidence type="ECO:0000313" key="3">
    <source>
        <dbReference type="EMBL" id="MBA8823121.1"/>
    </source>
</evidence>
<evidence type="ECO:0000259" key="2">
    <source>
        <dbReference type="PROSITE" id="PS50983"/>
    </source>
</evidence>
<dbReference type="InterPro" id="IPR050902">
    <property type="entry name" value="ABC_Transporter_SBP"/>
</dbReference>
<dbReference type="Gene3D" id="3.40.50.1980">
    <property type="entry name" value="Nitrogenase molybdenum iron protein domain"/>
    <property type="match status" value="2"/>
</dbReference>
<feature type="domain" description="Fe/B12 periplasmic-binding" evidence="2">
    <location>
        <begin position="60"/>
        <end position="340"/>
    </location>
</feature>
<proteinExistence type="inferred from homology"/>
<dbReference type="CDD" id="cd01148">
    <property type="entry name" value="TroA_a"/>
    <property type="match status" value="1"/>
</dbReference>
<keyword evidence="4" id="KW-1185">Reference proteome</keyword>
<dbReference type="RefSeq" id="WP_328795849.1">
    <property type="nucleotide sequence ID" value="NZ_JACGWZ010000001.1"/>
</dbReference>
<dbReference type="PANTHER" id="PTHR30535:SF7">
    <property type="entry name" value="IRON(III) DICITRATE-BINDING PROTEIN"/>
    <property type="match status" value="1"/>
</dbReference>
<comment type="similarity">
    <text evidence="1">Belongs to the bacterial solute-binding protein 8 family.</text>
</comment>